<protein>
    <submittedName>
        <fullName evidence="2">Uncharacterized protein</fullName>
    </submittedName>
</protein>
<organism evidence="2 3">
    <name type="scientific">Dyella telluris</name>
    <dbReference type="NCBI Taxonomy" id="2763498"/>
    <lineage>
        <taxon>Bacteria</taxon>
        <taxon>Pseudomonadati</taxon>
        <taxon>Pseudomonadota</taxon>
        <taxon>Gammaproteobacteria</taxon>
        <taxon>Lysobacterales</taxon>
        <taxon>Rhodanobacteraceae</taxon>
        <taxon>Dyella</taxon>
    </lineage>
</organism>
<gene>
    <name evidence="2" type="ORF">H8F01_06125</name>
</gene>
<dbReference type="AlphaFoldDB" id="A0A7G8Q7E8"/>
<dbReference type="RefSeq" id="WP_187058137.1">
    <property type="nucleotide sequence ID" value="NZ_CP060412.1"/>
</dbReference>
<evidence type="ECO:0000256" key="1">
    <source>
        <dbReference type="SAM" id="Coils"/>
    </source>
</evidence>
<keyword evidence="3" id="KW-1185">Reference proteome</keyword>
<reference evidence="2 3" key="1">
    <citation type="submission" date="2020-08" db="EMBL/GenBank/DDBJ databases">
        <title>Dyella sp. G9 isolated from forest soil.</title>
        <authorList>
            <person name="Fu J."/>
            <person name="Qiu L."/>
        </authorList>
    </citation>
    <scope>NUCLEOTIDE SEQUENCE [LARGE SCALE GENOMIC DNA]</scope>
    <source>
        <strain evidence="2 3">G9</strain>
    </source>
</reference>
<dbReference type="Proteomes" id="UP000515873">
    <property type="component" value="Chromosome"/>
</dbReference>
<name>A0A7G8Q7E8_9GAMM</name>
<dbReference type="KEGG" id="dtl:H8F01_06125"/>
<evidence type="ECO:0000313" key="3">
    <source>
        <dbReference type="Proteomes" id="UP000515873"/>
    </source>
</evidence>
<sequence length="149" mass="16611">MNEFEWLRQTRALREPVTPRRDLWSGIDAALDGVDTTKTTAPVPRRALRQPQNWLIAASFVGLSLFAGSLAVHLRDRTLANATATTAPDMGRWRPNDPRLAGAAVELDAANMELKQAIEQSPHSPALQRLLNRTQKQQAQLRQMEHQAG</sequence>
<dbReference type="EMBL" id="CP060412">
    <property type="protein sequence ID" value="QNK02706.1"/>
    <property type="molecule type" value="Genomic_DNA"/>
</dbReference>
<accession>A0A7G8Q7E8</accession>
<feature type="coiled-coil region" evidence="1">
    <location>
        <begin position="100"/>
        <end position="147"/>
    </location>
</feature>
<evidence type="ECO:0000313" key="2">
    <source>
        <dbReference type="EMBL" id="QNK02706.1"/>
    </source>
</evidence>
<keyword evidence="1" id="KW-0175">Coiled coil</keyword>
<proteinExistence type="predicted"/>